<dbReference type="RefSeq" id="WP_267569992.1">
    <property type="nucleotide sequence ID" value="NZ_JAPNTZ010000025.1"/>
</dbReference>
<reference evidence="1" key="1">
    <citation type="submission" date="2022-11" db="EMBL/GenBank/DDBJ databases">
        <authorList>
            <person name="Somphong A."/>
            <person name="Phongsopitanun W."/>
        </authorList>
    </citation>
    <scope>NUCLEOTIDE SEQUENCE</scope>
    <source>
        <strain evidence="1">Pm04-4</strain>
    </source>
</reference>
<evidence type="ECO:0000313" key="2">
    <source>
        <dbReference type="Proteomes" id="UP001151002"/>
    </source>
</evidence>
<keyword evidence="2" id="KW-1185">Reference proteome</keyword>
<evidence type="ECO:0000313" key="1">
    <source>
        <dbReference type="EMBL" id="MCY1145378.1"/>
    </source>
</evidence>
<comment type="caution">
    <text evidence="1">The sequence shown here is derived from an EMBL/GenBank/DDBJ whole genome shotgun (WGS) entry which is preliminary data.</text>
</comment>
<gene>
    <name evidence="1" type="ORF">OWR29_45880</name>
</gene>
<protein>
    <submittedName>
        <fullName evidence="1">Uncharacterized protein</fullName>
    </submittedName>
</protein>
<sequence>MEGRSALVRGGGERAGRCPVVVRPGAGAGRPGTGTISGTLTNAAWAGDVGGFDMTTTVADEVNHFAVTAS</sequence>
<dbReference type="EMBL" id="JAPNTZ010000025">
    <property type="protein sequence ID" value="MCY1145378.1"/>
    <property type="molecule type" value="Genomic_DNA"/>
</dbReference>
<organism evidence="1 2">
    <name type="scientific">Paractinoplanes pyxinae</name>
    <dbReference type="NCBI Taxonomy" id="2997416"/>
    <lineage>
        <taxon>Bacteria</taxon>
        <taxon>Bacillati</taxon>
        <taxon>Actinomycetota</taxon>
        <taxon>Actinomycetes</taxon>
        <taxon>Micromonosporales</taxon>
        <taxon>Micromonosporaceae</taxon>
        <taxon>Paractinoplanes</taxon>
    </lineage>
</organism>
<accession>A0ABT4BIG2</accession>
<name>A0ABT4BIG2_9ACTN</name>
<proteinExistence type="predicted"/>
<dbReference type="Proteomes" id="UP001151002">
    <property type="component" value="Unassembled WGS sequence"/>
</dbReference>